<accession>A0A4Y2SBA6</accession>
<dbReference type="AlphaFoldDB" id="A0A4Y2SBA6"/>
<organism evidence="1 2">
    <name type="scientific">Araneus ventricosus</name>
    <name type="common">Orbweaver spider</name>
    <name type="synonym">Epeira ventricosa</name>
    <dbReference type="NCBI Taxonomy" id="182803"/>
    <lineage>
        <taxon>Eukaryota</taxon>
        <taxon>Metazoa</taxon>
        <taxon>Ecdysozoa</taxon>
        <taxon>Arthropoda</taxon>
        <taxon>Chelicerata</taxon>
        <taxon>Arachnida</taxon>
        <taxon>Araneae</taxon>
        <taxon>Araneomorphae</taxon>
        <taxon>Entelegynae</taxon>
        <taxon>Araneoidea</taxon>
        <taxon>Araneidae</taxon>
        <taxon>Araneus</taxon>
    </lineage>
</organism>
<proteinExistence type="predicted"/>
<protein>
    <submittedName>
        <fullName evidence="1">Uncharacterized protein</fullName>
    </submittedName>
</protein>
<keyword evidence="2" id="KW-1185">Reference proteome</keyword>
<feature type="non-terminal residue" evidence="1">
    <location>
        <position position="1"/>
    </location>
</feature>
<name>A0A4Y2SBA6_ARAVE</name>
<dbReference type="EMBL" id="BGPR01020410">
    <property type="protein sequence ID" value="GBN84589.1"/>
    <property type="molecule type" value="Genomic_DNA"/>
</dbReference>
<sequence>SQSHGHSPTPPERCTYYHWWRDLQPNHYYIPRGSEFLLTYPAATRPCTRGAAPGYLIRPKEHHPALPKHPGKQLKDRPPQQIVRHCGSCKTTPITSGSCNNPRFTGARTVIGSGHKEPHHHYCAIGLTRACLLIRQPLLRELTVSPR</sequence>
<dbReference type="Proteomes" id="UP000499080">
    <property type="component" value="Unassembled WGS sequence"/>
</dbReference>
<evidence type="ECO:0000313" key="1">
    <source>
        <dbReference type="EMBL" id="GBN84589.1"/>
    </source>
</evidence>
<comment type="caution">
    <text evidence="1">The sequence shown here is derived from an EMBL/GenBank/DDBJ whole genome shotgun (WGS) entry which is preliminary data.</text>
</comment>
<gene>
    <name evidence="1" type="ORF">AVEN_211201_1</name>
</gene>
<evidence type="ECO:0000313" key="2">
    <source>
        <dbReference type="Proteomes" id="UP000499080"/>
    </source>
</evidence>
<reference evidence="1 2" key="1">
    <citation type="journal article" date="2019" name="Sci. Rep.">
        <title>Orb-weaving spider Araneus ventricosus genome elucidates the spidroin gene catalogue.</title>
        <authorList>
            <person name="Kono N."/>
            <person name="Nakamura H."/>
            <person name="Ohtoshi R."/>
            <person name="Moran D.A.P."/>
            <person name="Shinohara A."/>
            <person name="Yoshida Y."/>
            <person name="Fujiwara M."/>
            <person name="Mori M."/>
            <person name="Tomita M."/>
            <person name="Arakawa K."/>
        </authorList>
    </citation>
    <scope>NUCLEOTIDE SEQUENCE [LARGE SCALE GENOMIC DNA]</scope>
</reference>